<dbReference type="Proteomes" id="UP000799755">
    <property type="component" value="Unassembled WGS sequence"/>
</dbReference>
<keyword evidence="2" id="KW-1185">Reference proteome</keyword>
<proteinExistence type="predicted"/>
<organism evidence="1 2">
    <name type="scientific">Lindgomyces ingoldianus</name>
    <dbReference type="NCBI Taxonomy" id="673940"/>
    <lineage>
        <taxon>Eukaryota</taxon>
        <taxon>Fungi</taxon>
        <taxon>Dikarya</taxon>
        <taxon>Ascomycota</taxon>
        <taxon>Pezizomycotina</taxon>
        <taxon>Dothideomycetes</taxon>
        <taxon>Pleosporomycetidae</taxon>
        <taxon>Pleosporales</taxon>
        <taxon>Lindgomycetaceae</taxon>
        <taxon>Lindgomyces</taxon>
    </lineage>
</organism>
<sequence>MPPQNNLNEHLKWLLTEKPFIPPATSLVAYDPNAPPSSATLSHSDSSNSESVTNNAPEPEARRPIVQPVAPTSREESRQDITERQLPATNAADMARLRSTPGTGNPRFPLACAPSYGDTPTGSNNRSRRDGRDRMDERAPHQKPDPYDTPTSRPAASRKQRAQMNEVDAIDLTGDSQDVQLPRPWCADKGKKRKSDEFEDNLRPLKSPRPVREMTPTLEPDPFEMEGFSDIDKFGPPPPYSTANPLGGDAGVVQRERNGYPDDGFEFWLPDEDEAMVDMQHRKSPEPRKRKSVSRAPSEISTPPRKVGKQARSPSPLKNSRSIRKETSRTKRTHTPVKQKARIAVCDSEDDFDGMDEMDMEPNSPTKLAKSPPKDPTPAPGKISNQKSTRYAHLPTLPIRSPTKPRKLESSQQPKAEFISTPAEPHSFSTKRPSPKKTQSTPAAATVQAGTPPTSSELSKETRESIQKAVELFLTTEGAQLPQYLAAANASWEKARAAFAIHVEECGRPAPSETEKMQKSRFKKEAVEQLIFLKEKHEDLSTKRREIKKKIEDDLNNGEFNTADGETSNKIFKSLEDIQALFSFYLEQAGLKDHPKRKVEDEGEEDISAVIIQSTQTTPKSEGSTSLVCLGSSHVPQTQYAKHTQISVREVRTPPQHINSRDPYVSNPLPPLHLEPDTQPNSLSDNQGWSKTQDESHRVRETPQRRRSPTSLPQRSILREASRHESFHPPQDFGNDFEDKDLFSHNMGSLPCDSGDDENFCDDDDEDFFDLEDPADFPNRGPSDFDWKGEMAPNHARDSPRDIFRETSINRPPQRKPERSPRKSQSQFVNPGLNFPWSRDVRQAMVHKFKLRGFRPGQLEAINATLGGEHCFVLMPTGGGKSLCYQLPSVISSGKTRGVTIVISPLLSLMEDQVEACRKRFGMQAQLVNGESTVEERNFITDGLKESEPGIFMQLLYLTPEMVSKSQRMINAIQNLYERGRLARIVIDEAHCVSQWGHDFRPDYKALGEVTRKFPGVPIIALTATATQLVRKDVMINLGIEDCRRISQSFNRPNLSYEVLEKRQGVINSIADLIKGQHRGECGIVYCLARKTCEGVAQKLVNLGIKAHYYHAGMEPAERSKIQREWQHGVYHVIVATIAFGMGIDKADVRFVIHHSIPKSLEGYYQETGRAGRDGECSKCYLYYGYADTNILNKMIEEGDGNAQQKQRQRDMLKHMVQYCENRSDCRRVQVLSYFSERFDAADCNMTCDNCKSDSTFETKDLTKYAISALELVEQVQDNKVTLHQCSEAFRGTSSSKLKSLNLRQFGAGKAMDRGDVDRLFNRLLDDNALAIKSVKNKANFVTNYLHLGNRSGDYTTGRKQLSLQVRVTSRKHAVPRPATKKKQVAASRSEYPSTNIPSPVQRLSKRRIQQYTYDLEDYDCEKEDEQSRHGRSNRPNGFAVSNDEDDEDAYDPLPPKRSKALHTVQSLGAPITVDERVSGLDDLQRDIMEDFVRGARNTAEKILMSKDLRKKPFSDTIFREMALRLPTTSTQLLKIPGIDPEQVRLYGKKFLTLVQNTKEIYGQRQARRRVAQDEGVDKQRPLDPNHRVVVDLCSSEAEEEKGAEETDYDDSALEDFDDDEAVHTSHHFATPLDPRVEAYNKRGSQLEAARSATPASNGVNTSKLSYRGGSKARGSFKGGNGYRRKSGSFGSRYSGVSKKGAARTGSRRGSGGFSSSRRPSGESGRGGAGGDGGGGRGLGNILAMPT</sequence>
<dbReference type="EMBL" id="MU003508">
    <property type="protein sequence ID" value="KAF2470450.1"/>
    <property type="molecule type" value="Genomic_DNA"/>
</dbReference>
<gene>
    <name evidence="1" type="ORF">BDR25DRAFT_287400</name>
</gene>
<accession>A0ACB6QWJ5</accession>
<protein>
    <submittedName>
        <fullName evidence="1">Uncharacterized protein</fullName>
    </submittedName>
</protein>
<evidence type="ECO:0000313" key="2">
    <source>
        <dbReference type="Proteomes" id="UP000799755"/>
    </source>
</evidence>
<name>A0ACB6QWJ5_9PLEO</name>
<reference evidence="1" key="1">
    <citation type="journal article" date="2020" name="Stud. Mycol.">
        <title>101 Dothideomycetes genomes: a test case for predicting lifestyles and emergence of pathogens.</title>
        <authorList>
            <person name="Haridas S."/>
            <person name="Albert R."/>
            <person name="Binder M."/>
            <person name="Bloem J."/>
            <person name="Labutti K."/>
            <person name="Salamov A."/>
            <person name="Andreopoulos B."/>
            <person name="Baker S."/>
            <person name="Barry K."/>
            <person name="Bills G."/>
            <person name="Bluhm B."/>
            <person name="Cannon C."/>
            <person name="Castanera R."/>
            <person name="Culley D."/>
            <person name="Daum C."/>
            <person name="Ezra D."/>
            <person name="Gonzalez J."/>
            <person name="Henrissat B."/>
            <person name="Kuo A."/>
            <person name="Liang C."/>
            <person name="Lipzen A."/>
            <person name="Lutzoni F."/>
            <person name="Magnuson J."/>
            <person name="Mondo S."/>
            <person name="Nolan M."/>
            <person name="Ohm R."/>
            <person name="Pangilinan J."/>
            <person name="Park H.-J."/>
            <person name="Ramirez L."/>
            <person name="Alfaro M."/>
            <person name="Sun H."/>
            <person name="Tritt A."/>
            <person name="Yoshinaga Y."/>
            <person name="Zwiers L.-H."/>
            <person name="Turgeon B."/>
            <person name="Goodwin S."/>
            <person name="Spatafora J."/>
            <person name="Crous P."/>
            <person name="Grigoriev I."/>
        </authorList>
    </citation>
    <scope>NUCLEOTIDE SEQUENCE</scope>
    <source>
        <strain evidence="1">ATCC 200398</strain>
    </source>
</reference>
<evidence type="ECO:0000313" key="1">
    <source>
        <dbReference type="EMBL" id="KAF2470450.1"/>
    </source>
</evidence>
<comment type="caution">
    <text evidence="1">The sequence shown here is derived from an EMBL/GenBank/DDBJ whole genome shotgun (WGS) entry which is preliminary data.</text>
</comment>